<dbReference type="EMBL" id="CP053021">
    <property type="protein sequence ID" value="QJR04032.1"/>
    <property type="molecule type" value="Genomic_DNA"/>
</dbReference>
<evidence type="ECO:0000313" key="5">
    <source>
        <dbReference type="Proteomes" id="UP000077262"/>
    </source>
</evidence>
<dbReference type="InterPro" id="IPR051200">
    <property type="entry name" value="Host-pathogen_enzymatic-act"/>
</dbReference>
<sequence>MKHALLLLAALAGSGSALAAASPPPYRITDKIAGPDGGWDYARVDSRTHQLYVARAREVTVIDTRTHKMIGSLGVIAHGHSAVPVSDDRLLVTSGDDASVRFLQRANGKQLARLTVGLKPDAAILSHDGKRAFVMNATSGTISVVDVQSMKIERTIKAKPGLEYAVLDRTGTMFVNNEDFSEIELLDTITGKMGQSIPLPGCEGPSGLALDGKSTRLIAACANGKAAIVDARSRRLVKLVDIGRGPDAVLIDETHRLAFIPCGKDGVLDIFSLEGPEVRRIGRVETEIGARTGAIDPATGTIYLPVANMVSPPSGSGPLQPMPGSFHVLVISRRQIAG</sequence>
<dbReference type="Proteomes" id="UP000077262">
    <property type="component" value="Unassembled WGS sequence"/>
</dbReference>
<dbReference type="Proteomes" id="UP000280708">
    <property type="component" value="Chromosome"/>
</dbReference>
<dbReference type="OrthoDB" id="7187796at2"/>
<dbReference type="SUPFAM" id="SSF51004">
    <property type="entry name" value="C-terminal (heme d1) domain of cytochrome cd1-nitrite reductase"/>
    <property type="match status" value="1"/>
</dbReference>
<evidence type="ECO:0000313" key="7">
    <source>
        <dbReference type="Proteomes" id="UP000502611"/>
    </source>
</evidence>
<evidence type="ECO:0000313" key="3">
    <source>
        <dbReference type="EMBL" id="OAH44444.1"/>
    </source>
</evidence>
<evidence type="ECO:0000256" key="1">
    <source>
        <dbReference type="SAM" id="SignalP"/>
    </source>
</evidence>
<evidence type="ECO:0000313" key="6">
    <source>
        <dbReference type="Proteomes" id="UP000280708"/>
    </source>
</evidence>
<dbReference type="PATRIC" id="fig|13690.11.peg.2750"/>
<feature type="chain" id="PRO_5014503138" evidence="1">
    <location>
        <begin position="20"/>
        <end position="338"/>
    </location>
</feature>
<organism evidence="3 5">
    <name type="scientific">Sphingobium yanoikuyae</name>
    <name type="common">Sphingomonas yanoikuyae</name>
    <dbReference type="NCBI Taxonomy" id="13690"/>
    <lineage>
        <taxon>Bacteria</taxon>
        <taxon>Pseudomonadati</taxon>
        <taxon>Pseudomonadota</taxon>
        <taxon>Alphaproteobacteria</taxon>
        <taxon>Sphingomonadales</taxon>
        <taxon>Sphingomonadaceae</taxon>
        <taxon>Sphingobium</taxon>
    </lineage>
</organism>
<dbReference type="Proteomes" id="UP000502611">
    <property type="component" value="Chromosome"/>
</dbReference>
<dbReference type="InterPro" id="IPR015943">
    <property type="entry name" value="WD40/YVTN_repeat-like_dom_sf"/>
</dbReference>
<evidence type="ECO:0000313" key="2">
    <source>
        <dbReference type="EMBL" id="AYO78746.1"/>
    </source>
</evidence>
<reference evidence="3 5" key="1">
    <citation type="submission" date="2016-02" db="EMBL/GenBank/DDBJ databases">
        <authorList>
            <person name="Wen L."/>
            <person name="He K."/>
            <person name="Yang H."/>
        </authorList>
    </citation>
    <scope>NUCLEOTIDE SEQUENCE [LARGE SCALE GENOMIC DNA]</scope>
    <source>
        <strain evidence="3 5">CD09_2</strain>
    </source>
</reference>
<dbReference type="PANTHER" id="PTHR47197">
    <property type="entry name" value="PROTEIN NIRF"/>
    <property type="match status" value="1"/>
</dbReference>
<dbReference type="InterPro" id="IPR011048">
    <property type="entry name" value="Haem_d1_sf"/>
</dbReference>
<name>A0A085K4M2_SPHYA</name>
<dbReference type="Gene3D" id="2.130.10.10">
    <property type="entry name" value="YVTN repeat-like/Quinoprotein amine dehydrogenase"/>
    <property type="match status" value="1"/>
</dbReference>
<proteinExistence type="predicted"/>
<dbReference type="RefSeq" id="WP_010335878.1">
    <property type="nucleotide sequence ID" value="NZ_CAIGKD010000008.1"/>
</dbReference>
<reference evidence="2 6" key="2">
    <citation type="submission" date="2018-10" db="EMBL/GenBank/DDBJ databases">
        <title>Characterization and genome analysis of a novel bacterium Sphingobium yanoikuyae SJTF8 capable of degrading PAHs.</title>
        <authorList>
            <person name="Yin C."/>
            <person name="Xiong W."/>
            <person name="Liang R."/>
        </authorList>
    </citation>
    <scope>NUCLEOTIDE SEQUENCE [LARGE SCALE GENOMIC DNA]</scope>
    <source>
        <strain evidence="2 6">SJTF8</strain>
    </source>
</reference>
<protein>
    <submittedName>
        <fullName evidence="3">Gluconolactonase</fullName>
    </submittedName>
    <submittedName>
        <fullName evidence="2">YncE family protein</fullName>
    </submittedName>
</protein>
<feature type="signal peptide" evidence="1">
    <location>
        <begin position="1"/>
        <end position="19"/>
    </location>
</feature>
<reference evidence="4 7" key="3">
    <citation type="submission" date="2020-04" db="EMBL/GenBank/DDBJ databases">
        <title>The Whole Genome Analysis of High salt-tolerant Sphingobium yanoikuyae YC-XJ2 with Aryl organophosphorus flame retardants (aryl-OPFRs)-degrading capacity and characteristics of Related phosphotriesterase.</title>
        <authorList>
            <person name="Li X."/>
        </authorList>
    </citation>
    <scope>NUCLEOTIDE SEQUENCE [LARGE SCALE GENOMIC DNA]</scope>
    <source>
        <strain evidence="4 7">YC-XJ2</strain>
    </source>
</reference>
<dbReference type="EMBL" id="CP033230">
    <property type="protein sequence ID" value="AYO78746.1"/>
    <property type="molecule type" value="Genomic_DNA"/>
</dbReference>
<evidence type="ECO:0000313" key="4">
    <source>
        <dbReference type="EMBL" id="QJR04032.1"/>
    </source>
</evidence>
<gene>
    <name evidence="3" type="ORF">AX777_13830</name>
    <name evidence="2" type="ORF">EBF16_18715</name>
    <name evidence="4" type="ORF">HH800_18610</name>
</gene>
<dbReference type="PANTHER" id="PTHR47197:SF3">
    <property type="entry name" value="DIHYDRO-HEME D1 DEHYDROGENASE"/>
    <property type="match status" value="1"/>
</dbReference>
<dbReference type="EMBL" id="LSTR01000030">
    <property type="protein sequence ID" value="OAH44444.1"/>
    <property type="molecule type" value="Genomic_DNA"/>
</dbReference>
<accession>A0A085K4M2</accession>
<keyword evidence="1" id="KW-0732">Signal</keyword>
<dbReference type="AlphaFoldDB" id="A0A085K4M2"/>